<dbReference type="PANTHER" id="PTHR11022">
    <property type="entry name" value="PEPTIDOGLYCAN RECOGNITION PROTEIN"/>
    <property type="match status" value="1"/>
</dbReference>
<accession>A0ABY7DV55</accession>
<evidence type="ECO:0000256" key="2">
    <source>
        <dbReference type="SAM" id="SignalP"/>
    </source>
</evidence>
<reference evidence="4" key="1">
    <citation type="submission" date="2022-11" db="EMBL/GenBank/DDBJ databases">
        <title>Centuries of genome instability and evolution in soft-shell clam transmissible cancer (bioRxiv).</title>
        <authorList>
            <person name="Hart S.F.M."/>
            <person name="Yonemitsu M.A."/>
            <person name="Giersch R.M."/>
            <person name="Beal B.F."/>
            <person name="Arriagada G."/>
            <person name="Davis B.W."/>
            <person name="Ostrander E.A."/>
            <person name="Goff S.P."/>
            <person name="Metzger M.J."/>
        </authorList>
    </citation>
    <scope>NUCLEOTIDE SEQUENCE</scope>
    <source>
        <strain evidence="4">MELC-2E11</strain>
        <tissue evidence="4">Siphon/mantle</tissue>
    </source>
</reference>
<dbReference type="Pfam" id="PF01510">
    <property type="entry name" value="Amidase_2"/>
    <property type="match status" value="1"/>
</dbReference>
<gene>
    <name evidence="4" type="ORF">MAR_008161</name>
</gene>
<protein>
    <submittedName>
        <fullName evidence="4">PGSC2-like protein</fullName>
    </submittedName>
</protein>
<dbReference type="Proteomes" id="UP001164746">
    <property type="component" value="Chromosome 4"/>
</dbReference>
<feature type="non-terminal residue" evidence="4">
    <location>
        <position position="1"/>
    </location>
</feature>
<keyword evidence="2" id="KW-0732">Signal</keyword>
<feature type="signal peptide" evidence="2">
    <location>
        <begin position="1"/>
        <end position="23"/>
    </location>
</feature>
<dbReference type="InterPro" id="IPR002502">
    <property type="entry name" value="Amidase_domain"/>
</dbReference>
<feature type="chain" id="PRO_5045071956" evidence="2">
    <location>
        <begin position="24"/>
        <end position="154"/>
    </location>
</feature>
<name>A0ABY7DV55_MYAAR</name>
<dbReference type="SUPFAM" id="SSF55846">
    <property type="entry name" value="N-acetylmuramoyl-L-alanine amidase-like"/>
    <property type="match status" value="1"/>
</dbReference>
<keyword evidence="5" id="KW-1185">Reference proteome</keyword>
<sequence>MVAFRNIILAVFFAQTTVQGVSADCCDALNIITRAEWGARDPKSTENMSVPVSTFFIHHTDTNGCETQDVCSACVRSIQRFHMDTNKWDDIGYSFLIGGDGNVYEGRGWNFVGAHTKGLNLITRFWAIEMRTNRIQNAQVMHCTGKFKHGQTIQ</sequence>
<dbReference type="PANTHER" id="PTHR11022:SF41">
    <property type="entry name" value="PEPTIDOGLYCAN-RECOGNITION PROTEIN LC-RELATED"/>
    <property type="match status" value="1"/>
</dbReference>
<comment type="similarity">
    <text evidence="1">Belongs to the N-acetylmuramoyl-L-alanine amidase 2 family.</text>
</comment>
<dbReference type="InterPro" id="IPR036505">
    <property type="entry name" value="Amidase/PGRP_sf"/>
</dbReference>
<dbReference type="Gene3D" id="3.40.80.10">
    <property type="entry name" value="Peptidoglycan recognition protein-like"/>
    <property type="match status" value="1"/>
</dbReference>
<evidence type="ECO:0000256" key="1">
    <source>
        <dbReference type="ARBA" id="ARBA00007553"/>
    </source>
</evidence>
<evidence type="ECO:0000313" key="5">
    <source>
        <dbReference type="Proteomes" id="UP001164746"/>
    </source>
</evidence>
<dbReference type="InterPro" id="IPR015510">
    <property type="entry name" value="PGRP"/>
</dbReference>
<feature type="domain" description="Peptidoglycan recognition protein family" evidence="3">
    <location>
        <begin position="29"/>
        <end position="153"/>
    </location>
</feature>
<dbReference type="CDD" id="cd06583">
    <property type="entry name" value="PGRP"/>
    <property type="match status" value="1"/>
</dbReference>
<dbReference type="InterPro" id="IPR006619">
    <property type="entry name" value="PGRP_domain_met/bac"/>
</dbReference>
<evidence type="ECO:0000259" key="3">
    <source>
        <dbReference type="SMART" id="SM00701"/>
    </source>
</evidence>
<organism evidence="4 5">
    <name type="scientific">Mya arenaria</name>
    <name type="common">Soft-shell clam</name>
    <dbReference type="NCBI Taxonomy" id="6604"/>
    <lineage>
        <taxon>Eukaryota</taxon>
        <taxon>Metazoa</taxon>
        <taxon>Spiralia</taxon>
        <taxon>Lophotrochozoa</taxon>
        <taxon>Mollusca</taxon>
        <taxon>Bivalvia</taxon>
        <taxon>Autobranchia</taxon>
        <taxon>Heteroconchia</taxon>
        <taxon>Euheterodonta</taxon>
        <taxon>Imparidentia</taxon>
        <taxon>Neoheterodontei</taxon>
        <taxon>Myida</taxon>
        <taxon>Myoidea</taxon>
        <taxon>Myidae</taxon>
        <taxon>Mya</taxon>
    </lineage>
</organism>
<proteinExistence type="inferred from homology"/>
<evidence type="ECO:0000313" key="4">
    <source>
        <dbReference type="EMBL" id="WAR01603.1"/>
    </source>
</evidence>
<dbReference type="SMART" id="SM00701">
    <property type="entry name" value="PGRP"/>
    <property type="match status" value="1"/>
</dbReference>
<dbReference type="EMBL" id="CP111015">
    <property type="protein sequence ID" value="WAR01603.1"/>
    <property type="molecule type" value="Genomic_DNA"/>
</dbReference>